<dbReference type="EMBL" id="CAUJNA010000913">
    <property type="protein sequence ID" value="CAJ1382558.1"/>
    <property type="molecule type" value="Genomic_DNA"/>
</dbReference>
<dbReference type="AlphaFoldDB" id="A0AA36JP54"/>
<feature type="region of interest" description="Disordered" evidence="1">
    <location>
        <begin position="174"/>
        <end position="195"/>
    </location>
</feature>
<organism evidence="3 4">
    <name type="scientific">Effrenium voratum</name>
    <dbReference type="NCBI Taxonomy" id="2562239"/>
    <lineage>
        <taxon>Eukaryota</taxon>
        <taxon>Sar</taxon>
        <taxon>Alveolata</taxon>
        <taxon>Dinophyceae</taxon>
        <taxon>Suessiales</taxon>
        <taxon>Symbiodiniaceae</taxon>
        <taxon>Effrenium</taxon>
    </lineage>
</organism>
<evidence type="ECO:0000313" key="4">
    <source>
        <dbReference type="Proteomes" id="UP001178507"/>
    </source>
</evidence>
<proteinExistence type="predicted"/>
<evidence type="ECO:0000256" key="1">
    <source>
        <dbReference type="SAM" id="MobiDB-lite"/>
    </source>
</evidence>
<protein>
    <submittedName>
        <fullName evidence="3">Uncharacterized protein</fullName>
    </submittedName>
</protein>
<gene>
    <name evidence="3" type="ORF">EVOR1521_LOCUS30338</name>
    <name evidence="2" type="ORF">EVOR1521_LOCUS9915</name>
</gene>
<evidence type="ECO:0000313" key="3">
    <source>
        <dbReference type="EMBL" id="CAJ1409166.1"/>
    </source>
</evidence>
<comment type="caution">
    <text evidence="3">The sequence shown here is derived from an EMBL/GenBank/DDBJ whole genome shotgun (WGS) entry which is preliminary data.</text>
</comment>
<accession>A0AA36JP54</accession>
<name>A0AA36JP54_9DINO</name>
<dbReference type="Proteomes" id="UP001178507">
    <property type="component" value="Unassembled WGS sequence"/>
</dbReference>
<reference evidence="3" key="1">
    <citation type="submission" date="2023-08" db="EMBL/GenBank/DDBJ databases">
        <authorList>
            <person name="Chen Y."/>
            <person name="Shah S."/>
            <person name="Dougan E. K."/>
            <person name="Thang M."/>
            <person name="Chan C."/>
        </authorList>
    </citation>
    <scope>NUCLEOTIDE SEQUENCE</scope>
</reference>
<sequence length="251" mass="29072">MAMEQDRAARLHLARNFCVEDGYAKRAFDAACKTQGTMERMTETYLSKAIILNSSEMKKNDHDVWIQTVRAFRDKKATQGKAAQFDVLSHAVSLRKSRVDMQEVVIKPMLMGEFRHKKQLAPPFNLSEAEALSEWHRLIGDPSVNKSEKVLFNPKSRKEETFTRVHVIMEENERRQQVRARDETTTQEASARHPTASFRQAVAERFAQEDSAWFCFSSFYSFHFCLQCCQRAPAMAHLQFPPRNHRLTQVS</sequence>
<feature type="compositionally biased region" description="Basic and acidic residues" evidence="1">
    <location>
        <begin position="174"/>
        <end position="184"/>
    </location>
</feature>
<dbReference type="EMBL" id="CAUJNA010003755">
    <property type="protein sequence ID" value="CAJ1409166.1"/>
    <property type="molecule type" value="Genomic_DNA"/>
</dbReference>
<evidence type="ECO:0000313" key="2">
    <source>
        <dbReference type="EMBL" id="CAJ1382558.1"/>
    </source>
</evidence>
<keyword evidence="4" id="KW-1185">Reference proteome</keyword>